<dbReference type="EMBL" id="CP029255">
    <property type="protein sequence ID" value="AWK06027.1"/>
    <property type="molecule type" value="Genomic_DNA"/>
</dbReference>
<dbReference type="AlphaFoldDB" id="A0A2S1YPL3"/>
<name>A0A2S1YPL3_9FLAO</name>
<dbReference type="KEGG" id="fcr:HYN56_18070"/>
<protein>
    <recommendedName>
        <fullName evidence="3">Lipoprotein</fullName>
    </recommendedName>
</protein>
<reference evidence="1 2" key="1">
    <citation type="submission" date="2018-05" db="EMBL/GenBank/DDBJ databases">
        <title>Genome sequencing of Flavobacterium sp. HYN0056.</title>
        <authorList>
            <person name="Yi H."/>
            <person name="Baek C."/>
        </authorList>
    </citation>
    <scope>NUCLEOTIDE SEQUENCE [LARGE SCALE GENOMIC DNA]</scope>
    <source>
        <strain evidence="1 2">HYN0056</strain>
    </source>
</reference>
<accession>A0A2S1YPL3</accession>
<dbReference type="PROSITE" id="PS51257">
    <property type="entry name" value="PROKAR_LIPOPROTEIN"/>
    <property type="match status" value="1"/>
</dbReference>
<dbReference type="OrthoDB" id="1179861at2"/>
<evidence type="ECO:0000313" key="1">
    <source>
        <dbReference type="EMBL" id="AWK06027.1"/>
    </source>
</evidence>
<organism evidence="1 2">
    <name type="scientific">Flavobacterium crocinum</name>
    <dbReference type="NCBI Taxonomy" id="2183896"/>
    <lineage>
        <taxon>Bacteria</taxon>
        <taxon>Pseudomonadati</taxon>
        <taxon>Bacteroidota</taxon>
        <taxon>Flavobacteriia</taxon>
        <taxon>Flavobacteriales</taxon>
        <taxon>Flavobacteriaceae</taxon>
        <taxon>Flavobacterium</taxon>
    </lineage>
</organism>
<dbReference type="Proteomes" id="UP000245250">
    <property type="component" value="Chromosome"/>
</dbReference>
<gene>
    <name evidence="1" type="ORF">HYN56_18070</name>
</gene>
<sequence>MKTIKILLVLVIITFFSCKKDIKSGLHTVNVETLDSVKSTKNSTNKNKSIYTKYEYIYSESKSLIIQNSFPKGGMRYKAPNGKEYIYAVFWTRISNKTPDAVDFKIDFPLNSYEIPTLPVKYYKILIPSDTMTLDKIPLFNYGLTNLESFFDKNIDKPSSLKRSIKPKESTGFYVVTLRLMEGTQYGILRTEFTLKGKNLFYKIRDKEIKCGSIEKK</sequence>
<proteinExistence type="predicted"/>
<dbReference type="RefSeq" id="WP_109193447.1">
    <property type="nucleotide sequence ID" value="NZ_CP029255.1"/>
</dbReference>
<evidence type="ECO:0000313" key="2">
    <source>
        <dbReference type="Proteomes" id="UP000245250"/>
    </source>
</evidence>
<keyword evidence="2" id="KW-1185">Reference proteome</keyword>
<evidence type="ECO:0008006" key="3">
    <source>
        <dbReference type="Google" id="ProtNLM"/>
    </source>
</evidence>